<evidence type="ECO:0000313" key="2">
    <source>
        <dbReference type="EMBL" id="PPK69793.1"/>
    </source>
</evidence>
<feature type="transmembrane region" description="Helical" evidence="1">
    <location>
        <begin position="142"/>
        <end position="166"/>
    </location>
</feature>
<name>A0A2S6GX59_9PSEU</name>
<dbReference type="EMBL" id="PTIX01000003">
    <property type="protein sequence ID" value="PPK69793.1"/>
    <property type="molecule type" value="Genomic_DNA"/>
</dbReference>
<organism evidence="2 3">
    <name type="scientific">Actinokineospora auranticolor</name>
    <dbReference type="NCBI Taxonomy" id="155976"/>
    <lineage>
        <taxon>Bacteria</taxon>
        <taxon>Bacillati</taxon>
        <taxon>Actinomycetota</taxon>
        <taxon>Actinomycetes</taxon>
        <taxon>Pseudonocardiales</taxon>
        <taxon>Pseudonocardiaceae</taxon>
        <taxon>Actinokineospora</taxon>
    </lineage>
</organism>
<feature type="transmembrane region" description="Helical" evidence="1">
    <location>
        <begin position="12"/>
        <end position="35"/>
    </location>
</feature>
<sequence>MSVRIVRDGGLTLRAVLPGVQVLALLGLVLAVWAVPRPRVSGDPVPVSGEVFLYSGWAVVVLLTVAAGLSSSKSVPDTWWTPMTAGVTAGWFLVAWLAITVLTPFPAQLTWFFLVVNPIGLLMGGLMALWQGAMVRPGRTPAYRVVGTFLVSGVVTTVTVFLYLLLSGIVE</sequence>
<feature type="transmembrane region" description="Helical" evidence="1">
    <location>
        <begin position="111"/>
        <end position="130"/>
    </location>
</feature>
<evidence type="ECO:0000256" key="1">
    <source>
        <dbReference type="SAM" id="Phobius"/>
    </source>
</evidence>
<reference evidence="2 3" key="1">
    <citation type="submission" date="2018-02" db="EMBL/GenBank/DDBJ databases">
        <title>Genomic Encyclopedia of Archaeal and Bacterial Type Strains, Phase II (KMG-II): from individual species to whole genera.</title>
        <authorList>
            <person name="Goeker M."/>
        </authorList>
    </citation>
    <scope>NUCLEOTIDE SEQUENCE [LARGE SCALE GENOMIC DNA]</scope>
    <source>
        <strain evidence="2 3">YU 961-1</strain>
    </source>
</reference>
<keyword evidence="1" id="KW-0812">Transmembrane</keyword>
<dbReference type="AlphaFoldDB" id="A0A2S6GX59"/>
<comment type="caution">
    <text evidence="2">The sequence shown here is derived from an EMBL/GenBank/DDBJ whole genome shotgun (WGS) entry which is preliminary data.</text>
</comment>
<keyword evidence="1" id="KW-0472">Membrane</keyword>
<feature type="transmembrane region" description="Helical" evidence="1">
    <location>
        <begin position="83"/>
        <end position="105"/>
    </location>
</feature>
<protein>
    <submittedName>
        <fullName evidence="2">Uncharacterized protein</fullName>
    </submittedName>
</protein>
<keyword evidence="3" id="KW-1185">Reference proteome</keyword>
<dbReference type="RefSeq" id="WP_104478189.1">
    <property type="nucleotide sequence ID" value="NZ_CP154825.1"/>
</dbReference>
<keyword evidence="1" id="KW-1133">Transmembrane helix</keyword>
<evidence type="ECO:0000313" key="3">
    <source>
        <dbReference type="Proteomes" id="UP000239203"/>
    </source>
</evidence>
<proteinExistence type="predicted"/>
<dbReference type="Proteomes" id="UP000239203">
    <property type="component" value="Unassembled WGS sequence"/>
</dbReference>
<feature type="transmembrane region" description="Helical" evidence="1">
    <location>
        <begin position="51"/>
        <end position="71"/>
    </location>
</feature>
<gene>
    <name evidence="2" type="ORF">CLV40_103403</name>
</gene>
<accession>A0A2S6GX59</accession>